<protein>
    <recommendedName>
        <fullName evidence="1">Reverse transcriptase domain-containing protein</fullName>
    </recommendedName>
</protein>
<reference evidence="2" key="1">
    <citation type="submission" date="2016-05" db="EMBL/GenBank/DDBJ databases">
        <authorList>
            <person name="Lavstsen T."/>
            <person name="Jespersen J.S."/>
        </authorList>
    </citation>
    <scope>NUCLEOTIDE SEQUENCE</scope>
    <source>
        <tissue evidence="2">Brain</tissue>
    </source>
</reference>
<dbReference type="GO" id="GO:0003824">
    <property type="term" value="F:catalytic activity"/>
    <property type="evidence" value="ECO:0007669"/>
    <property type="project" value="InterPro"/>
</dbReference>
<dbReference type="SUPFAM" id="SSF56219">
    <property type="entry name" value="DNase I-like"/>
    <property type="match status" value="1"/>
</dbReference>
<dbReference type="Pfam" id="PF13966">
    <property type="entry name" value="zf-RVT"/>
    <property type="match status" value="1"/>
</dbReference>
<dbReference type="PROSITE" id="PS50878">
    <property type="entry name" value="RT_POL"/>
    <property type="match status" value="1"/>
</dbReference>
<accession>A0A1A8HQY2</accession>
<organism evidence="2">
    <name type="scientific">Nothobranchius kuhntae</name>
    <name type="common">Beira killifish</name>
    <dbReference type="NCBI Taxonomy" id="321403"/>
    <lineage>
        <taxon>Eukaryota</taxon>
        <taxon>Metazoa</taxon>
        <taxon>Chordata</taxon>
        <taxon>Craniata</taxon>
        <taxon>Vertebrata</taxon>
        <taxon>Euteleostomi</taxon>
        <taxon>Actinopterygii</taxon>
        <taxon>Neopterygii</taxon>
        <taxon>Teleostei</taxon>
        <taxon>Neoteleostei</taxon>
        <taxon>Acanthomorphata</taxon>
        <taxon>Ovalentaria</taxon>
        <taxon>Atherinomorphae</taxon>
        <taxon>Cyprinodontiformes</taxon>
        <taxon>Nothobranchiidae</taxon>
        <taxon>Nothobranchius</taxon>
    </lineage>
</organism>
<proteinExistence type="predicted"/>
<dbReference type="EMBL" id="HAED01001784">
    <property type="protein sequence ID" value="SBQ87629.1"/>
    <property type="molecule type" value="Transcribed_RNA"/>
</dbReference>
<dbReference type="InterPro" id="IPR026960">
    <property type="entry name" value="RVT-Znf"/>
</dbReference>
<feature type="domain" description="Reverse transcriptase" evidence="1">
    <location>
        <begin position="499"/>
        <end position="765"/>
    </location>
</feature>
<name>A0A1A8HQY2_NOTKU</name>
<reference evidence="2" key="2">
    <citation type="submission" date="2016-06" db="EMBL/GenBank/DDBJ databases">
        <title>The genome of a short-lived fish provides insights into sex chromosome evolution and the genetic control of aging.</title>
        <authorList>
            <person name="Reichwald K."/>
            <person name="Felder M."/>
            <person name="Petzold A."/>
            <person name="Koch P."/>
            <person name="Groth M."/>
            <person name="Platzer M."/>
        </authorList>
    </citation>
    <scope>NUCLEOTIDE SEQUENCE</scope>
    <source>
        <tissue evidence="2">Brain</tissue>
    </source>
</reference>
<dbReference type="InterPro" id="IPR005135">
    <property type="entry name" value="Endo/exonuclease/phosphatase"/>
</dbReference>
<sequence>MLNVNICFGSLNVRGLRESVKRKALFLYCKGKKSNCIFLQETHSSDSDVSFWSNQWGSKILFSHGSTRSGGVAILFNNFPGDLVIQRTDLNGHWLIAVMRVESLFFILVNVYGYNNESQNKNMLEDITLNISELKDRYLTDYILMGGDWNMTPDEWTDRWPSRTGRPQRNNLIIEFLINNNLTDIWRVRNPEMKSFSWFKPNGTCKSRIDYWLGSGNILNHTVNAVMSNAPLSDHCFIELCLKSEIRQSNKRTYWKFNAKLLQNEDYCNIVKKIIKDIMADRLIVGYISKWEFIKFKIREFTIQFSKNISRKQREYECKLFQEITYYCSKDDPDSQEKSKLMELQTKLDQLYLNKAEGAFVRSRAKWIEEGEKNSSYFFNLEKSRQKRNLISSLLIDGIECDDPKILENETYTFYSNLYSSQFSQADCDAFFDQIDNLIPKINESFKEICDSDLKIEELDASIKKMALNKSPGPDGLTVNFFQFFWEDLREILFKAILASIEKGELMPSMKQGLITLIPKPTKDKRQLDNLRPITLLNTDYKIFSSSIATRLKQGVSSIISETQSGFLKDRNIHNNIRLVLDLLDYNDLISDDSFILFLDFYKAFDSVEHPFILETLTRFGFGNKFRKIIDILYNDINSSVSLGHGTGKRFSIKRGIRQGCGSSPLLFIMVVEMLAILIKNSNVAGIEIIDNSLIISQLADDTTLFLKNEHQIPLVKQIITTFSKASGLKLNLNKCELLALKECQAQFLYDIQVKKEVKYLGITISKDHKVVEKVNISDNVDKCKTILNNWLQRDITIFGRILLTKMDSLSRFIYPAYSLSISNKIIKTINSLNFNFIWRNKCHYISKDDLVKPYIEGGGNAIDFDVMNGVLKVKWLKSFLNNPHSIWFSIPSKVFNKLGGIDFLLKCDFEITRLPIKLSAFHKQVLLYWKMLFKHNFTPHNSPIWNNRYILMNRKSIFIQDWLSKGVWAIAHFVDNEGHVLEHQDFCQKFNIQCSKNKFNRVIRSIPLSLKNIVVNDIIYSGISPRLRQLFIEDIRFCDDKCNNKFLRSSLKNLFYPNLLRRNYILKDFQREEIEKIRSDYITFPIAPKGKEVQFKILNKIYPTNRLLGDRFNIEAGNCVFCETEEEDLDHLFFLCNFIQIFWLDFHAWLCSSGIQISPFTLNMIMFGVFLKEKKVSYGVNVLLILCKQFIHKCRFFKTKPTLAYWRNDLKLLVKSLNLVKKKKAGLFISFVEDFELVS</sequence>
<dbReference type="InterPro" id="IPR043502">
    <property type="entry name" value="DNA/RNA_pol_sf"/>
</dbReference>
<evidence type="ECO:0000259" key="1">
    <source>
        <dbReference type="PROSITE" id="PS50878"/>
    </source>
</evidence>
<dbReference type="InterPro" id="IPR036691">
    <property type="entry name" value="Endo/exonu/phosph_ase_sf"/>
</dbReference>
<dbReference type="CDD" id="cd09076">
    <property type="entry name" value="L1-EN"/>
    <property type="match status" value="1"/>
</dbReference>
<dbReference type="Pfam" id="PF00078">
    <property type="entry name" value="RVT_1"/>
    <property type="match status" value="1"/>
</dbReference>
<dbReference type="EMBL" id="HAEE01016916">
    <property type="protein sequence ID" value="SBR36966.1"/>
    <property type="molecule type" value="Transcribed_RNA"/>
</dbReference>
<dbReference type="Gene3D" id="3.60.10.10">
    <property type="entry name" value="Endonuclease/exonuclease/phosphatase"/>
    <property type="match status" value="1"/>
</dbReference>
<dbReference type="SUPFAM" id="SSF56672">
    <property type="entry name" value="DNA/RNA polymerases"/>
    <property type="match status" value="1"/>
</dbReference>
<dbReference type="InterPro" id="IPR000477">
    <property type="entry name" value="RT_dom"/>
</dbReference>
<dbReference type="AlphaFoldDB" id="A0A1A8HQY2"/>
<gene>
    <name evidence="2" type="primary">BX547934.1</name>
</gene>
<dbReference type="PANTHER" id="PTHR31635">
    <property type="entry name" value="REVERSE TRANSCRIPTASE DOMAIN-CONTAINING PROTEIN-RELATED"/>
    <property type="match status" value="1"/>
</dbReference>
<dbReference type="Pfam" id="PF03372">
    <property type="entry name" value="Exo_endo_phos"/>
    <property type="match status" value="1"/>
</dbReference>
<dbReference type="PANTHER" id="PTHR31635:SF196">
    <property type="entry name" value="REVERSE TRANSCRIPTASE DOMAIN-CONTAINING PROTEIN-RELATED"/>
    <property type="match status" value="1"/>
</dbReference>
<dbReference type="CDD" id="cd01650">
    <property type="entry name" value="RT_nLTR_like"/>
    <property type="match status" value="1"/>
</dbReference>
<evidence type="ECO:0000313" key="2">
    <source>
        <dbReference type="EMBL" id="SBQ87629.1"/>
    </source>
</evidence>